<dbReference type="AlphaFoldDB" id="A0A5S5D8Z0"/>
<reference evidence="1 2" key="1">
    <citation type="submission" date="2019-07" db="EMBL/GenBank/DDBJ databases">
        <title>Genomic Encyclopedia of Archaeal and Bacterial Type Strains, Phase II (KMG-II): from individual species to whole genera.</title>
        <authorList>
            <person name="Goeker M."/>
        </authorList>
    </citation>
    <scope>NUCLEOTIDE SEQUENCE [LARGE SCALE GENOMIC DNA]</scope>
    <source>
        <strain evidence="1 2">DSM 18850</strain>
    </source>
</reference>
<dbReference type="PROSITE" id="PS51257">
    <property type="entry name" value="PROKAR_LIPOPROTEIN"/>
    <property type="match status" value="1"/>
</dbReference>
<sequence length="142" mass="15851">MRGLTWTIKNWLVLLVGVATLALVSCSEETVDNIERDTALNIIRANKWFDVVKTTSVAGQADVTEVLVGDGENLEFRSNGYAYVYGANGSTESYPYHMPSNKKMVFDGVEYDVQENIIQTVARFTLVNTTSGITTTITFRRR</sequence>
<accession>A0A5S5D8Z0</accession>
<organism evidence="1 2">
    <name type="scientific">Sphingobacterium allocomposti</name>
    <dbReference type="NCBI Taxonomy" id="415956"/>
    <lineage>
        <taxon>Bacteria</taxon>
        <taxon>Pseudomonadati</taxon>
        <taxon>Bacteroidota</taxon>
        <taxon>Sphingobacteriia</taxon>
        <taxon>Sphingobacteriales</taxon>
        <taxon>Sphingobacteriaceae</taxon>
        <taxon>Sphingobacterium</taxon>
    </lineage>
</organism>
<keyword evidence="2" id="KW-1185">Reference proteome</keyword>
<evidence type="ECO:0000313" key="2">
    <source>
        <dbReference type="Proteomes" id="UP000325105"/>
    </source>
</evidence>
<proteinExistence type="predicted"/>
<protein>
    <recommendedName>
        <fullName evidence="3">Lipocalin-like protein</fullName>
    </recommendedName>
</protein>
<gene>
    <name evidence="1" type="ORF">BC792_11845</name>
</gene>
<evidence type="ECO:0008006" key="3">
    <source>
        <dbReference type="Google" id="ProtNLM"/>
    </source>
</evidence>
<dbReference type="EMBL" id="VNHX01000018">
    <property type="protein sequence ID" value="TYP91798.1"/>
    <property type="molecule type" value="Genomic_DNA"/>
</dbReference>
<comment type="caution">
    <text evidence="1">The sequence shown here is derived from an EMBL/GenBank/DDBJ whole genome shotgun (WGS) entry which is preliminary data.</text>
</comment>
<dbReference type="Proteomes" id="UP000325105">
    <property type="component" value="Unassembled WGS sequence"/>
</dbReference>
<name>A0A5S5D8Z0_9SPHI</name>
<evidence type="ECO:0000313" key="1">
    <source>
        <dbReference type="EMBL" id="TYP91798.1"/>
    </source>
</evidence>